<name>A0A5N6VR69_9EURO</name>
<feature type="transmembrane region" description="Helical" evidence="1">
    <location>
        <begin position="172"/>
        <end position="193"/>
    </location>
</feature>
<accession>A0A5N6VR69</accession>
<evidence type="ECO:0000256" key="1">
    <source>
        <dbReference type="SAM" id="Phobius"/>
    </source>
</evidence>
<feature type="transmembrane region" description="Helical" evidence="1">
    <location>
        <begin position="121"/>
        <end position="145"/>
    </location>
</feature>
<dbReference type="AlphaFoldDB" id="A0A5N6VR69"/>
<feature type="transmembrane region" description="Helical" evidence="1">
    <location>
        <begin position="205"/>
        <end position="226"/>
    </location>
</feature>
<dbReference type="EMBL" id="ML738346">
    <property type="protein sequence ID" value="KAE8311114.1"/>
    <property type="molecule type" value="Genomic_DNA"/>
</dbReference>
<reference evidence="3" key="1">
    <citation type="submission" date="2019-04" db="EMBL/GenBank/DDBJ databases">
        <title>Friends and foes A comparative genomics studyof 23 Aspergillus species from section Flavi.</title>
        <authorList>
            <consortium name="DOE Joint Genome Institute"/>
            <person name="Kjaerbolling I."/>
            <person name="Vesth T."/>
            <person name="Frisvad J.C."/>
            <person name="Nybo J.L."/>
            <person name="Theobald S."/>
            <person name="Kildgaard S."/>
            <person name="Isbrandt T."/>
            <person name="Kuo A."/>
            <person name="Sato A."/>
            <person name="Lyhne E.K."/>
            <person name="Kogle M.E."/>
            <person name="Wiebenga A."/>
            <person name="Kun R.S."/>
            <person name="Lubbers R.J."/>
            <person name="Makela M.R."/>
            <person name="Barry K."/>
            <person name="Chovatia M."/>
            <person name="Clum A."/>
            <person name="Daum C."/>
            <person name="Haridas S."/>
            <person name="He G."/>
            <person name="LaButti K."/>
            <person name="Lipzen A."/>
            <person name="Mondo S."/>
            <person name="Riley R."/>
            <person name="Salamov A."/>
            <person name="Simmons B.A."/>
            <person name="Magnuson J.K."/>
            <person name="Henrissat B."/>
            <person name="Mortensen U.H."/>
            <person name="Larsen T.O."/>
            <person name="Devries R.P."/>
            <person name="Grigoriev I.V."/>
            <person name="Machida M."/>
            <person name="Baker S.E."/>
            <person name="Andersen M.R."/>
        </authorList>
    </citation>
    <scope>NUCLEOTIDE SEQUENCE [LARGE SCALE GENOMIC DNA]</scope>
    <source>
        <strain evidence="3">CBS 130015</strain>
    </source>
</reference>
<evidence type="ECO:0000313" key="2">
    <source>
        <dbReference type="EMBL" id="KAE8311114.1"/>
    </source>
</evidence>
<feature type="transmembrane region" description="Helical" evidence="1">
    <location>
        <begin position="233"/>
        <end position="253"/>
    </location>
</feature>
<feature type="transmembrane region" description="Helical" evidence="1">
    <location>
        <begin position="395"/>
        <end position="416"/>
    </location>
</feature>
<dbReference type="Proteomes" id="UP000325433">
    <property type="component" value="Unassembled WGS sequence"/>
</dbReference>
<keyword evidence="1" id="KW-1133">Transmembrane helix</keyword>
<gene>
    <name evidence="2" type="ORF">BDV41DRAFT_354352</name>
</gene>
<organism evidence="2 3">
    <name type="scientific">Aspergillus transmontanensis</name>
    <dbReference type="NCBI Taxonomy" id="1034304"/>
    <lineage>
        <taxon>Eukaryota</taxon>
        <taxon>Fungi</taxon>
        <taxon>Dikarya</taxon>
        <taxon>Ascomycota</taxon>
        <taxon>Pezizomycotina</taxon>
        <taxon>Eurotiomycetes</taxon>
        <taxon>Eurotiomycetidae</taxon>
        <taxon>Eurotiales</taxon>
        <taxon>Aspergillaceae</taxon>
        <taxon>Aspergillus</taxon>
        <taxon>Aspergillus subgen. Circumdati</taxon>
    </lineage>
</organism>
<proteinExistence type="predicted"/>
<keyword evidence="3" id="KW-1185">Reference proteome</keyword>
<protein>
    <submittedName>
        <fullName evidence="2">Uncharacterized protein</fullName>
    </submittedName>
</protein>
<evidence type="ECO:0000313" key="3">
    <source>
        <dbReference type="Proteomes" id="UP000325433"/>
    </source>
</evidence>
<feature type="transmembrane region" description="Helical" evidence="1">
    <location>
        <begin position="361"/>
        <end position="383"/>
    </location>
</feature>
<keyword evidence="1" id="KW-0812">Transmembrane</keyword>
<feature type="transmembrane region" description="Helical" evidence="1">
    <location>
        <begin position="307"/>
        <end position="326"/>
    </location>
</feature>
<keyword evidence="1" id="KW-0472">Membrane</keyword>
<sequence length="446" mass="50435">MARDLSDLTATFCMDPSEVFESFNTLARCFSIVGLRERTDNSGPSSERYYLHVNSTLGALIGRCLDQYCQMPDPQLKGCSSEGYPPDEFYRLFAHPEPEFETVTCRSINVNANRDISGVGVLLSLAMQFGILAFIHFAVLILKFFPGVTRCIRHRHFSALTFTLVEFQEAQCFYMLSFQFAALTALVAGPQLYEATSLAQLTSNTSMVKAVALMGVLPITHGLWILHRVDLHSWYISLWSAITIVVSSVTLHLCKMEPRVANLQSIATASHLDKCGYHPPPLIYCRSHSDYYFSAMTLIFFGVTDDILNFVCIGIYGILALQRLALYPKRWLNRKPLFQATYHGAYPWLVSKRARFVSRTLTAIIETILLSSNFFYIFGIVALSLPTIAISSWSFGQIIAVAIWAPLISKYLYWCFFGSNSYSAIRFPYPYRISRVQAINNEHHPN</sequence>